<keyword evidence="1" id="KW-0732">Signal</keyword>
<evidence type="ECO:0000313" key="3">
    <source>
        <dbReference type="Proteomes" id="UP001224890"/>
    </source>
</evidence>
<reference evidence="2" key="1">
    <citation type="submission" date="2021-06" db="EMBL/GenBank/DDBJ databases">
        <title>Comparative genomics, transcriptomics and evolutionary studies reveal genomic signatures of adaptation to plant cell wall in hemibiotrophic fungi.</title>
        <authorList>
            <consortium name="DOE Joint Genome Institute"/>
            <person name="Baroncelli R."/>
            <person name="Diaz J.F."/>
            <person name="Benocci T."/>
            <person name="Peng M."/>
            <person name="Battaglia E."/>
            <person name="Haridas S."/>
            <person name="Andreopoulos W."/>
            <person name="Labutti K."/>
            <person name="Pangilinan J."/>
            <person name="Floch G.L."/>
            <person name="Makela M.R."/>
            <person name="Henrissat B."/>
            <person name="Grigoriev I.V."/>
            <person name="Crouch J.A."/>
            <person name="De Vries R.P."/>
            <person name="Sukno S.A."/>
            <person name="Thon M.R."/>
        </authorList>
    </citation>
    <scope>NUCLEOTIDE SEQUENCE</scope>
    <source>
        <strain evidence="2">CBS 193.32</strain>
    </source>
</reference>
<feature type="signal peptide" evidence="1">
    <location>
        <begin position="1"/>
        <end position="22"/>
    </location>
</feature>
<dbReference type="EMBL" id="JAHMHR010000057">
    <property type="protein sequence ID" value="KAK1659704.1"/>
    <property type="molecule type" value="Genomic_DNA"/>
</dbReference>
<sequence length="98" mass="11479">MFKNMVFVFSLFSLFSFPIARGRWDQGLWNIVFWPFWGNFGLGWIGDTWGGKSHFLSRGLTREHLVLRDLSAIETCWRDGAVIWAGVEAYFPVRFKID</sequence>
<dbReference type="AlphaFoldDB" id="A0AAJ0ESM6"/>
<evidence type="ECO:0000313" key="2">
    <source>
        <dbReference type="EMBL" id="KAK1659704.1"/>
    </source>
</evidence>
<keyword evidence="3" id="KW-1185">Reference proteome</keyword>
<proteinExistence type="predicted"/>
<feature type="chain" id="PRO_5042588223" evidence="1">
    <location>
        <begin position="23"/>
        <end position="98"/>
    </location>
</feature>
<protein>
    <submittedName>
        <fullName evidence="2">Uncharacterized protein</fullName>
    </submittedName>
</protein>
<accession>A0AAJ0ESM6</accession>
<gene>
    <name evidence="2" type="ORF">BDP55DRAFT_678762</name>
</gene>
<dbReference type="GeneID" id="85460538"/>
<comment type="caution">
    <text evidence="2">The sequence shown here is derived from an EMBL/GenBank/DDBJ whole genome shotgun (WGS) entry which is preliminary data.</text>
</comment>
<dbReference type="RefSeq" id="XP_060424468.1">
    <property type="nucleotide sequence ID" value="XM_060576012.1"/>
</dbReference>
<organism evidence="2 3">
    <name type="scientific">Colletotrichum godetiae</name>
    <dbReference type="NCBI Taxonomy" id="1209918"/>
    <lineage>
        <taxon>Eukaryota</taxon>
        <taxon>Fungi</taxon>
        <taxon>Dikarya</taxon>
        <taxon>Ascomycota</taxon>
        <taxon>Pezizomycotina</taxon>
        <taxon>Sordariomycetes</taxon>
        <taxon>Hypocreomycetidae</taxon>
        <taxon>Glomerellales</taxon>
        <taxon>Glomerellaceae</taxon>
        <taxon>Colletotrichum</taxon>
        <taxon>Colletotrichum acutatum species complex</taxon>
    </lineage>
</organism>
<name>A0AAJ0ESM6_9PEZI</name>
<evidence type="ECO:0000256" key="1">
    <source>
        <dbReference type="SAM" id="SignalP"/>
    </source>
</evidence>
<dbReference type="Proteomes" id="UP001224890">
    <property type="component" value="Unassembled WGS sequence"/>
</dbReference>